<evidence type="ECO:0000313" key="1">
    <source>
        <dbReference type="EMBL" id="KON30800.1"/>
    </source>
</evidence>
<protein>
    <recommendedName>
        <fullName evidence="3">Arrestin-like N-terminal domain-containing protein</fullName>
    </recommendedName>
</protein>
<accession>A0A0M0BQY8</accession>
<dbReference type="EMBL" id="LFWU01000114">
    <property type="protein sequence ID" value="KON30800.1"/>
    <property type="molecule type" value="Genomic_DNA"/>
</dbReference>
<dbReference type="Proteomes" id="UP000037237">
    <property type="component" value="Unassembled WGS sequence"/>
</dbReference>
<proteinExistence type="predicted"/>
<dbReference type="InterPro" id="IPR014752">
    <property type="entry name" value="Arrestin-like_C"/>
</dbReference>
<comment type="caution">
    <text evidence="1">The sequence shown here is derived from an EMBL/GenBank/DDBJ whole genome shotgun (WGS) entry which is preliminary data.</text>
</comment>
<evidence type="ECO:0008006" key="3">
    <source>
        <dbReference type="Google" id="ProtNLM"/>
    </source>
</evidence>
<reference evidence="1 2" key="1">
    <citation type="submission" date="2015-06" db="EMBL/GenBank/DDBJ databases">
        <title>New insights into the roles of widespread benthic archaea in carbon and nitrogen cycling.</title>
        <authorList>
            <person name="Lazar C.S."/>
            <person name="Baker B.J."/>
            <person name="Seitz K.W."/>
            <person name="Hyde A.S."/>
            <person name="Dick G.J."/>
            <person name="Hinrichs K.-U."/>
            <person name="Teske A.P."/>
        </authorList>
    </citation>
    <scope>NUCLEOTIDE SEQUENCE [LARGE SCALE GENOMIC DNA]</scope>
    <source>
        <strain evidence="1">SG8-32-1</strain>
    </source>
</reference>
<evidence type="ECO:0000313" key="2">
    <source>
        <dbReference type="Proteomes" id="UP000037237"/>
    </source>
</evidence>
<dbReference type="Gene3D" id="2.60.40.640">
    <property type="match status" value="1"/>
</dbReference>
<organism evidence="1 2">
    <name type="scientific">miscellaneous Crenarchaeota group-1 archaeon SG8-32-1</name>
    <dbReference type="NCBI Taxonomy" id="1685124"/>
    <lineage>
        <taxon>Archaea</taxon>
        <taxon>Candidatus Bathyarchaeota</taxon>
        <taxon>MCG-1</taxon>
    </lineage>
</organism>
<name>A0A0M0BQY8_9ARCH</name>
<sequence>MGFFKMFKKPKTEVKLKIPQESFPLGSKFEGTITVDSKEEFDATEIRAELRCIEKRRREEWVYNERLRQNVRRTYWDSIIHLSEDLKASGSMHIVPGLRKTFPITVNIPVGGLATLDSMDVNVTWLIKGVVAVNDRPDATSETYELQVFRESARIVKEVKMLPCDYCKSMMPSTSSACPICGAPRKS</sequence>
<dbReference type="AlphaFoldDB" id="A0A0M0BQY8"/>
<gene>
    <name evidence="1" type="ORF">AC477_04625</name>
</gene>